<keyword evidence="2" id="KW-1185">Reference proteome</keyword>
<name>I3EEX0_NEMP3</name>
<dbReference type="OMA" id="QEQHEIW"/>
<dbReference type="EMBL" id="GL870880">
    <property type="protein sequence ID" value="EIJ87767.1"/>
    <property type="molecule type" value="Genomic_DNA"/>
</dbReference>
<dbReference type="OrthoDB" id="2188356at2759"/>
<protein>
    <submittedName>
        <fullName evidence="1">Uncharacterized protein</fullName>
    </submittedName>
</protein>
<dbReference type="VEuPathDB" id="MicrosporidiaDB:NEQG_01839"/>
<evidence type="ECO:0000313" key="1">
    <source>
        <dbReference type="EMBL" id="EIJ87767.1"/>
    </source>
</evidence>
<accession>I3EEX0</accession>
<dbReference type="AlphaFoldDB" id="I3EEX0"/>
<gene>
    <name evidence="1" type="ORF">NEQG_01839</name>
</gene>
<dbReference type="InParanoid" id="I3EEX0"/>
<evidence type="ECO:0000313" key="2">
    <source>
        <dbReference type="Proteomes" id="UP000002872"/>
    </source>
</evidence>
<reference evidence="1" key="1">
    <citation type="submission" date="2011-01" db="EMBL/GenBank/DDBJ databases">
        <title>The Genome Sequence of Nematocida parisii strain ERTm3.</title>
        <authorList>
            <consortium name="The Broad Institute Genome Sequencing Platform"/>
            <consortium name="The Broad Institute Genome Sequencing Center for Infectious Disease"/>
            <person name="Cuomo C."/>
            <person name="Troemel E."/>
            <person name="Young S.K."/>
            <person name="Zeng Q."/>
            <person name="Gargeya S."/>
            <person name="Fitzgerald M."/>
            <person name="Haas B."/>
            <person name="Abouelleil A."/>
            <person name="Alvarado L."/>
            <person name="Arachchi H.M."/>
            <person name="Berlin A."/>
            <person name="Chapman S.B."/>
            <person name="Gearin G."/>
            <person name="Goldberg J."/>
            <person name="Griggs A."/>
            <person name="Gujja S."/>
            <person name="Hansen M."/>
            <person name="Heiman D."/>
            <person name="Howarth C."/>
            <person name="Larimer J."/>
            <person name="Lui A."/>
            <person name="MacDonald P.J.P."/>
            <person name="McCowen C."/>
            <person name="Montmayeur A."/>
            <person name="Murphy C."/>
            <person name="Neiman D."/>
            <person name="Pearson M."/>
            <person name="Priest M."/>
            <person name="Roberts A."/>
            <person name="Saif S."/>
            <person name="Shea T."/>
            <person name="Sisk P."/>
            <person name="Stolte C."/>
            <person name="Sykes S."/>
            <person name="Wortman J."/>
            <person name="Nusbaum C."/>
            <person name="Birren B."/>
        </authorList>
    </citation>
    <scope>NUCLEOTIDE SEQUENCE</scope>
    <source>
        <strain evidence="1">ERTm3</strain>
    </source>
</reference>
<dbReference type="HOGENOM" id="CLU_2850235_0_0_1"/>
<proteinExistence type="predicted"/>
<sequence>MGISIEAKKKSPSLKEQHAIWKSRKALFRRTDSPLLKTAKKATRFLEKQIKQDLLKKSKHSIKDKKLP</sequence>
<dbReference type="Proteomes" id="UP000002872">
    <property type="component" value="Unassembled WGS sequence"/>
</dbReference>
<organism evidence="1 2">
    <name type="scientific">Nematocida parisii (strain ERTm3)</name>
    <name type="common">Nematode killer fungus</name>
    <dbReference type="NCBI Taxonomy" id="935791"/>
    <lineage>
        <taxon>Eukaryota</taxon>
        <taxon>Fungi</taxon>
        <taxon>Fungi incertae sedis</taxon>
        <taxon>Microsporidia</taxon>
        <taxon>Nematocida</taxon>
    </lineage>
</organism>